<dbReference type="Proteomes" id="UP000033566">
    <property type="component" value="Chromosome"/>
</dbReference>
<dbReference type="KEGG" id="ccj:UL81_09600"/>
<keyword evidence="2" id="KW-1185">Reference proteome</keyword>
<proteinExistence type="predicted"/>
<dbReference type="EMBL" id="CP011311">
    <property type="protein sequence ID" value="AKE39855.1"/>
    <property type="molecule type" value="Genomic_DNA"/>
</dbReference>
<accession>A0A0F6QY13</accession>
<dbReference type="PATRIC" id="fig|161896.4.peg.1872"/>
<dbReference type="AlphaFoldDB" id="A0A0F6QY13"/>
<protein>
    <submittedName>
        <fullName evidence="1">Uncharacterized protein</fullName>
    </submittedName>
</protein>
<sequence length="50" mass="5257">MALLAALVTYLTVILLNVESPYPATVVVAVVVFVLSVMVQKKKVPAEGTA</sequence>
<dbReference type="RefSeq" id="WP_158407909.1">
    <property type="nucleotide sequence ID" value="NZ_CP011311.1"/>
</dbReference>
<dbReference type="HOGENOM" id="CLU_3116820_0_0_11"/>
<evidence type="ECO:0000313" key="1">
    <source>
        <dbReference type="EMBL" id="AKE39855.1"/>
    </source>
</evidence>
<reference evidence="1 2" key="1">
    <citation type="journal article" date="2015" name="Genome Announc.">
        <title>Complete Genome Sequence of Corynebacterium camporealensis DSM 44610, Isolated from the Milk of a Manchega Sheep with Subclinical Mastitis.</title>
        <authorList>
            <person name="Ruckert C."/>
            <person name="Albersmeier A."/>
            <person name="Winkler A."/>
            <person name="Tauch A."/>
        </authorList>
    </citation>
    <scope>NUCLEOTIDE SEQUENCE [LARGE SCALE GENOMIC DNA]</scope>
    <source>
        <strain evidence="1 2">DSM 44610</strain>
    </source>
</reference>
<gene>
    <name evidence="1" type="ORF">UL81_09600</name>
</gene>
<organism evidence="1 2">
    <name type="scientific">Corynebacterium camporealensis</name>
    <dbReference type="NCBI Taxonomy" id="161896"/>
    <lineage>
        <taxon>Bacteria</taxon>
        <taxon>Bacillati</taxon>
        <taxon>Actinomycetota</taxon>
        <taxon>Actinomycetes</taxon>
        <taxon>Mycobacteriales</taxon>
        <taxon>Corynebacteriaceae</taxon>
        <taxon>Corynebacterium</taxon>
    </lineage>
</organism>
<evidence type="ECO:0000313" key="2">
    <source>
        <dbReference type="Proteomes" id="UP000033566"/>
    </source>
</evidence>
<name>A0A0F6QY13_9CORY</name>